<accession>A0A226EF78</accession>
<feature type="domain" description="MARVEL" evidence="7">
    <location>
        <begin position="8"/>
        <end position="135"/>
    </location>
</feature>
<evidence type="ECO:0000313" key="9">
    <source>
        <dbReference type="Proteomes" id="UP000198287"/>
    </source>
</evidence>
<dbReference type="OMA" id="GLMCANM"/>
<dbReference type="EMBL" id="LNIX01000004">
    <property type="protein sequence ID" value="OXA55336.1"/>
    <property type="molecule type" value="Genomic_DNA"/>
</dbReference>
<comment type="subcellular location">
    <subcellularLocation>
        <location evidence="1">Membrane</location>
        <topology evidence="1">Multi-pass membrane protein</topology>
    </subcellularLocation>
</comment>
<evidence type="ECO:0000256" key="5">
    <source>
        <dbReference type="PROSITE-ProRule" id="PRU00581"/>
    </source>
</evidence>
<keyword evidence="9" id="KW-1185">Reference proteome</keyword>
<organism evidence="8 9">
    <name type="scientific">Folsomia candida</name>
    <name type="common">Springtail</name>
    <dbReference type="NCBI Taxonomy" id="158441"/>
    <lineage>
        <taxon>Eukaryota</taxon>
        <taxon>Metazoa</taxon>
        <taxon>Ecdysozoa</taxon>
        <taxon>Arthropoda</taxon>
        <taxon>Hexapoda</taxon>
        <taxon>Collembola</taxon>
        <taxon>Entomobryomorpha</taxon>
        <taxon>Isotomoidea</taxon>
        <taxon>Isotomidae</taxon>
        <taxon>Proisotominae</taxon>
        <taxon>Folsomia</taxon>
    </lineage>
</organism>
<protein>
    <recommendedName>
        <fullName evidence="7">MARVEL domain-containing protein</fullName>
    </recommendedName>
</protein>
<feature type="transmembrane region" description="Helical" evidence="6">
    <location>
        <begin position="12"/>
        <end position="32"/>
    </location>
</feature>
<keyword evidence="3 6" id="KW-1133">Transmembrane helix</keyword>
<gene>
    <name evidence="8" type="ORF">Fcan01_08592</name>
</gene>
<feature type="transmembrane region" description="Helical" evidence="6">
    <location>
        <begin position="114"/>
        <end position="134"/>
    </location>
</feature>
<dbReference type="OrthoDB" id="10583780at2759"/>
<feature type="transmembrane region" description="Helical" evidence="6">
    <location>
        <begin position="79"/>
        <end position="99"/>
    </location>
</feature>
<comment type="caution">
    <text evidence="8">The sequence shown here is derived from an EMBL/GenBank/DDBJ whole genome shotgun (WGS) entry which is preliminary data.</text>
</comment>
<sequence length="135" mass="15068">MAGLNTKLFSERVGQIKIFSIILGIVAVILAADHYATNITEEKAFWWSIVVCTIISIILAVFSLFGMMDNEHLQKFDKIYHALAAILLIITACFFIVSVDKDSGVWKSYYERRAAAGGFGLIFGVVCGYIGWFLF</sequence>
<dbReference type="PROSITE" id="PS51225">
    <property type="entry name" value="MARVEL"/>
    <property type="match status" value="1"/>
</dbReference>
<feature type="transmembrane region" description="Helical" evidence="6">
    <location>
        <begin position="44"/>
        <end position="67"/>
    </location>
</feature>
<reference evidence="8 9" key="1">
    <citation type="submission" date="2015-12" db="EMBL/GenBank/DDBJ databases">
        <title>The genome of Folsomia candida.</title>
        <authorList>
            <person name="Faddeeva A."/>
            <person name="Derks M.F."/>
            <person name="Anvar Y."/>
            <person name="Smit S."/>
            <person name="Van Straalen N."/>
            <person name="Roelofs D."/>
        </authorList>
    </citation>
    <scope>NUCLEOTIDE SEQUENCE [LARGE SCALE GENOMIC DNA]</scope>
    <source>
        <strain evidence="8 9">VU population</strain>
        <tissue evidence="8">Whole body</tissue>
    </source>
</reference>
<evidence type="ECO:0000256" key="4">
    <source>
        <dbReference type="ARBA" id="ARBA00023136"/>
    </source>
</evidence>
<name>A0A226EF78_FOLCA</name>
<evidence type="ECO:0000313" key="8">
    <source>
        <dbReference type="EMBL" id="OXA55336.1"/>
    </source>
</evidence>
<evidence type="ECO:0000256" key="1">
    <source>
        <dbReference type="ARBA" id="ARBA00004141"/>
    </source>
</evidence>
<dbReference type="AlphaFoldDB" id="A0A226EF78"/>
<dbReference type="InterPro" id="IPR008253">
    <property type="entry name" value="Marvel"/>
</dbReference>
<evidence type="ECO:0000256" key="2">
    <source>
        <dbReference type="ARBA" id="ARBA00022692"/>
    </source>
</evidence>
<keyword evidence="2 5" id="KW-0812">Transmembrane</keyword>
<dbReference type="Proteomes" id="UP000198287">
    <property type="component" value="Unassembled WGS sequence"/>
</dbReference>
<evidence type="ECO:0000259" key="7">
    <source>
        <dbReference type="PROSITE" id="PS51225"/>
    </source>
</evidence>
<proteinExistence type="predicted"/>
<evidence type="ECO:0000256" key="6">
    <source>
        <dbReference type="SAM" id="Phobius"/>
    </source>
</evidence>
<evidence type="ECO:0000256" key="3">
    <source>
        <dbReference type="ARBA" id="ARBA00022989"/>
    </source>
</evidence>
<keyword evidence="4 5" id="KW-0472">Membrane</keyword>
<dbReference type="GO" id="GO:0016020">
    <property type="term" value="C:membrane"/>
    <property type="evidence" value="ECO:0007669"/>
    <property type="project" value="UniProtKB-SubCell"/>
</dbReference>